<gene>
    <name evidence="1" type="ORF">C467_11040</name>
</gene>
<dbReference type="EMBL" id="AOJO01000047">
    <property type="protein sequence ID" value="ELZ54483.1"/>
    <property type="molecule type" value="Genomic_DNA"/>
</dbReference>
<keyword evidence="2" id="KW-1185">Reference proteome</keyword>
<accession>M0F583</accession>
<comment type="caution">
    <text evidence="1">The sequence shown here is derived from an EMBL/GenBank/DDBJ whole genome shotgun (WGS) entry which is preliminary data.</text>
</comment>
<organism evidence="1 2">
    <name type="scientific">Halorubrum hochstenium ATCC 700873</name>
    <dbReference type="NCBI Taxonomy" id="1227481"/>
    <lineage>
        <taxon>Archaea</taxon>
        <taxon>Methanobacteriati</taxon>
        <taxon>Methanobacteriota</taxon>
        <taxon>Stenosarchaea group</taxon>
        <taxon>Halobacteria</taxon>
        <taxon>Halobacteriales</taxon>
        <taxon>Haloferacaceae</taxon>
        <taxon>Halorubrum</taxon>
    </lineage>
</organism>
<name>M0F583_9EURY</name>
<protein>
    <submittedName>
        <fullName evidence="1">Succinylglutamate desuccinylase/aspartoacylase</fullName>
    </submittedName>
</protein>
<dbReference type="AlphaFoldDB" id="M0F583"/>
<reference evidence="1 2" key="1">
    <citation type="journal article" date="2014" name="PLoS Genet.">
        <title>Phylogenetically driven sequencing of extremely halophilic archaea reveals strategies for static and dynamic osmo-response.</title>
        <authorList>
            <person name="Becker E.A."/>
            <person name="Seitzer P.M."/>
            <person name="Tritt A."/>
            <person name="Larsen D."/>
            <person name="Krusor M."/>
            <person name="Yao A.I."/>
            <person name="Wu D."/>
            <person name="Madern D."/>
            <person name="Eisen J.A."/>
            <person name="Darling A.E."/>
            <person name="Facciotti M.T."/>
        </authorList>
    </citation>
    <scope>NUCLEOTIDE SEQUENCE [LARGE SCALE GENOMIC DNA]</scope>
    <source>
        <strain evidence="1 2">ATCC 700873</strain>
    </source>
</reference>
<proteinExistence type="predicted"/>
<sequence length="49" mass="5465">FERVESGERFAAADGEPLLADEPFYPVLLSPNGYRDQFGYVADRVGTLE</sequence>
<dbReference type="Proteomes" id="UP000011689">
    <property type="component" value="Unassembled WGS sequence"/>
</dbReference>
<evidence type="ECO:0000313" key="2">
    <source>
        <dbReference type="Proteomes" id="UP000011689"/>
    </source>
</evidence>
<evidence type="ECO:0000313" key="1">
    <source>
        <dbReference type="EMBL" id="ELZ54483.1"/>
    </source>
</evidence>
<feature type="non-terminal residue" evidence="1">
    <location>
        <position position="1"/>
    </location>
</feature>